<dbReference type="CDD" id="cd05233">
    <property type="entry name" value="SDR_c"/>
    <property type="match status" value="1"/>
</dbReference>
<dbReference type="InterPro" id="IPR036291">
    <property type="entry name" value="NAD(P)-bd_dom_sf"/>
</dbReference>
<evidence type="ECO:0000256" key="2">
    <source>
        <dbReference type="ARBA" id="ARBA00023002"/>
    </source>
</evidence>
<dbReference type="RefSeq" id="WP_133799499.1">
    <property type="nucleotide sequence ID" value="NZ_SNWQ01000003.1"/>
</dbReference>
<gene>
    <name evidence="5" type="ORF">EV643_103311</name>
</gene>
<dbReference type="PANTHER" id="PTHR24321:SF8">
    <property type="entry name" value="ESTRADIOL 17-BETA-DEHYDROGENASE 8-RELATED"/>
    <property type="match status" value="1"/>
</dbReference>
<comment type="similarity">
    <text evidence="1">Belongs to the short-chain dehydrogenases/reductases (SDR) family.</text>
</comment>
<dbReference type="PRINTS" id="PR00081">
    <property type="entry name" value="GDHRDH"/>
</dbReference>
<dbReference type="AlphaFoldDB" id="A0A4V3CAN3"/>
<dbReference type="NCBIfam" id="NF005559">
    <property type="entry name" value="PRK07231.1"/>
    <property type="match status" value="1"/>
</dbReference>
<dbReference type="SMART" id="SM00822">
    <property type="entry name" value="PKS_KR"/>
    <property type="match status" value="1"/>
</dbReference>
<protein>
    <submittedName>
        <fullName evidence="5">NAD(P)-dependent dehydrogenase (Short-subunit alcohol dehydrogenase family)</fullName>
    </submittedName>
</protein>
<keyword evidence="3" id="KW-0520">NAD</keyword>
<dbReference type="FunFam" id="3.40.50.720:FF:000084">
    <property type="entry name" value="Short-chain dehydrogenase reductase"/>
    <property type="match status" value="1"/>
</dbReference>
<keyword evidence="2" id="KW-0560">Oxidoreductase</keyword>
<organism evidence="5 6">
    <name type="scientific">Kribbella caucasensis</name>
    <dbReference type="NCBI Taxonomy" id="2512215"/>
    <lineage>
        <taxon>Bacteria</taxon>
        <taxon>Bacillati</taxon>
        <taxon>Actinomycetota</taxon>
        <taxon>Actinomycetes</taxon>
        <taxon>Propionibacteriales</taxon>
        <taxon>Kribbellaceae</taxon>
        <taxon>Kribbella</taxon>
    </lineage>
</organism>
<feature type="domain" description="Ketoreductase" evidence="4">
    <location>
        <begin position="11"/>
        <end position="197"/>
    </location>
</feature>
<dbReference type="SUPFAM" id="SSF51735">
    <property type="entry name" value="NAD(P)-binding Rossmann-fold domains"/>
    <property type="match status" value="1"/>
</dbReference>
<evidence type="ECO:0000256" key="3">
    <source>
        <dbReference type="ARBA" id="ARBA00023027"/>
    </source>
</evidence>
<evidence type="ECO:0000259" key="4">
    <source>
        <dbReference type="SMART" id="SM00822"/>
    </source>
</evidence>
<dbReference type="InterPro" id="IPR057326">
    <property type="entry name" value="KR_dom"/>
</dbReference>
<dbReference type="PANTHER" id="PTHR24321">
    <property type="entry name" value="DEHYDROGENASES, SHORT CHAIN"/>
    <property type="match status" value="1"/>
</dbReference>
<accession>A0A4V3CAN3</accession>
<dbReference type="Gene3D" id="3.40.50.720">
    <property type="entry name" value="NAD(P)-binding Rossmann-like Domain"/>
    <property type="match status" value="1"/>
</dbReference>
<dbReference type="Pfam" id="PF13561">
    <property type="entry name" value="adh_short_C2"/>
    <property type="match status" value="1"/>
</dbReference>
<dbReference type="OrthoDB" id="3542748at2"/>
<name>A0A4V3CAN3_9ACTN</name>
<dbReference type="EMBL" id="SNWQ01000003">
    <property type="protein sequence ID" value="TDO51572.1"/>
    <property type="molecule type" value="Genomic_DNA"/>
</dbReference>
<dbReference type="Proteomes" id="UP000295388">
    <property type="component" value="Unassembled WGS sequence"/>
</dbReference>
<dbReference type="InterPro" id="IPR002347">
    <property type="entry name" value="SDR_fam"/>
</dbReference>
<evidence type="ECO:0000313" key="6">
    <source>
        <dbReference type="Proteomes" id="UP000295388"/>
    </source>
</evidence>
<dbReference type="GO" id="GO:0016491">
    <property type="term" value="F:oxidoreductase activity"/>
    <property type="evidence" value="ECO:0007669"/>
    <property type="project" value="UniProtKB-KW"/>
</dbReference>
<evidence type="ECO:0000256" key="1">
    <source>
        <dbReference type="ARBA" id="ARBA00006484"/>
    </source>
</evidence>
<proteinExistence type="inferred from homology"/>
<reference evidence="5 6" key="1">
    <citation type="submission" date="2019-03" db="EMBL/GenBank/DDBJ databases">
        <title>Genomic Encyclopedia of Type Strains, Phase III (KMG-III): the genomes of soil and plant-associated and newly described type strains.</title>
        <authorList>
            <person name="Whitman W."/>
        </authorList>
    </citation>
    <scope>NUCLEOTIDE SEQUENCE [LARGE SCALE GENOMIC DNA]</scope>
    <source>
        <strain evidence="5 6">VKM Ac-2527</strain>
    </source>
</reference>
<evidence type="ECO:0000313" key="5">
    <source>
        <dbReference type="EMBL" id="TDO51572.1"/>
    </source>
</evidence>
<keyword evidence="6" id="KW-1185">Reference proteome</keyword>
<dbReference type="PRINTS" id="PR00080">
    <property type="entry name" value="SDRFAMILY"/>
</dbReference>
<comment type="caution">
    <text evidence="5">The sequence shown here is derived from an EMBL/GenBank/DDBJ whole genome shotgun (WGS) entry which is preliminary data.</text>
</comment>
<sequence length="257" mass="26869">MTQPTYDFSGRVAFVTGAGSGMGAETARWFARAGAGVVLADIHEALAQSVAKELADAGLAATAVHCDVADEDQVAHAVQIAASEFGRLDYAFNAAGIHVPATDIADEDAKYFDHINAVNLRGVWASMKHELSIMRRQDSGGAVVNCSSISGLIGNPQLAAYDATKFGIIGLTKSVALHYADRGVRVNVICPGTFDTPMVRTQVDAGDISIDEILETLPMRRIGTVDEIASVVLWLCSAGASFITGAALPVDGGFTAQ</sequence>